<dbReference type="InterPro" id="IPR036930">
    <property type="entry name" value="WGR_dom_sf"/>
</dbReference>
<protein>
    <submittedName>
        <fullName evidence="2">WGR domain-containing protein</fullName>
    </submittedName>
</protein>
<dbReference type="EMBL" id="BSOP01000010">
    <property type="protein sequence ID" value="GLR50092.1"/>
    <property type="molecule type" value="Genomic_DNA"/>
</dbReference>
<feature type="domain" description="WGR" evidence="1">
    <location>
        <begin position="1"/>
        <end position="81"/>
    </location>
</feature>
<evidence type="ECO:0000313" key="2">
    <source>
        <dbReference type="EMBL" id="GLR50092.1"/>
    </source>
</evidence>
<proteinExistence type="predicted"/>
<dbReference type="SMART" id="SM00773">
    <property type="entry name" value="WGR"/>
    <property type="match status" value="1"/>
</dbReference>
<dbReference type="Gene3D" id="2.20.140.10">
    <property type="entry name" value="WGR domain"/>
    <property type="match status" value="1"/>
</dbReference>
<evidence type="ECO:0000259" key="1">
    <source>
        <dbReference type="PROSITE" id="PS51977"/>
    </source>
</evidence>
<dbReference type="InterPro" id="IPR049809">
    <property type="entry name" value="YehF/YfeS-like_WGR"/>
</dbReference>
<evidence type="ECO:0000313" key="3">
    <source>
        <dbReference type="Proteomes" id="UP001156702"/>
    </source>
</evidence>
<gene>
    <name evidence="2" type="ORF">GCM10007923_12970</name>
</gene>
<comment type="caution">
    <text evidence="2">The sequence shown here is derived from an EMBL/GenBank/DDBJ whole genome shotgun (WGS) entry which is preliminary data.</text>
</comment>
<dbReference type="InterPro" id="IPR008893">
    <property type="entry name" value="WGR_domain"/>
</dbReference>
<dbReference type="PROSITE" id="PS51977">
    <property type="entry name" value="WGR"/>
    <property type="match status" value="1"/>
</dbReference>
<accession>A0ABQ5ZHI8</accession>
<sequence length="81" mass="9661">MEETRSSHFERRDAARNMQRFYRLTVTRDLFGTVLLLREWGRIGVFSRERAEEKRSLADAWRDAERLAAQKCRRGYVPVGE</sequence>
<organism evidence="2 3">
    <name type="scientific">Shinella yambaruensis</name>
    <dbReference type="NCBI Taxonomy" id="415996"/>
    <lineage>
        <taxon>Bacteria</taxon>
        <taxon>Pseudomonadati</taxon>
        <taxon>Pseudomonadota</taxon>
        <taxon>Alphaproteobacteria</taxon>
        <taxon>Hyphomicrobiales</taxon>
        <taxon>Rhizobiaceae</taxon>
        <taxon>Shinella</taxon>
    </lineage>
</organism>
<dbReference type="RefSeq" id="WP_244768993.1">
    <property type="nucleotide sequence ID" value="NZ_BSOP01000010.1"/>
</dbReference>
<name>A0ABQ5ZHI8_9HYPH</name>
<reference evidence="3" key="1">
    <citation type="journal article" date="2019" name="Int. J. Syst. Evol. Microbiol.">
        <title>The Global Catalogue of Microorganisms (GCM) 10K type strain sequencing project: providing services to taxonomists for standard genome sequencing and annotation.</title>
        <authorList>
            <consortium name="The Broad Institute Genomics Platform"/>
            <consortium name="The Broad Institute Genome Sequencing Center for Infectious Disease"/>
            <person name="Wu L."/>
            <person name="Ma J."/>
        </authorList>
    </citation>
    <scope>NUCLEOTIDE SEQUENCE [LARGE SCALE GENOMIC DNA]</scope>
    <source>
        <strain evidence="3">NBRC 102122</strain>
    </source>
</reference>
<dbReference type="Proteomes" id="UP001156702">
    <property type="component" value="Unassembled WGS sequence"/>
</dbReference>
<keyword evidence="3" id="KW-1185">Reference proteome</keyword>
<dbReference type="Pfam" id="PF05406">
    <property type="entry name" value="WGR"/>
    <property type="match status" value="1"/>
</dbReference>
<dbReference type="CDD" id="cd07996">
    <property type="entry name" value="WGR_MMR_like"/>
    <property type="match status" value="1"/>
</dbReference>
<dbReference type="SUPFAM" id="SSF142921">
    <property type="entry name" value="WGR domain-like"/>
    <property type="match status" value="1"/>
</dbReference>